<sequence length="127" mass="14436">MVAWFVIRIANEDHGSHRVEEVEENSSKVYQWLNFSSFCTSLNVGANSDIHLVLFDEENRAVGFHSKSGGLWFFLNKLKRSCARDSGSGSVLRIICVYARGIRFICLQVSFRGSQNEEFDIKNAHFG</sequence>
<accession>A0A9I9E2B4</accession>
<name>A0A9I9E2B4_CUCME</name>
<protein>
    <submittedName>
        <fullName evidence="1">Uncharacterized protein</fullName>
    </submittedName>
</protein>
<organism evidence="1">
    <name type="scientific">Cucumis melo</name>
    <name type="common">Muskmelon</name>
    <dbReference type="NCBI Taxonomy" id="3656"/>
    <lineage>
        <taxon>Eukaryota</taxon>
        <taxon>Viridiplantae</taxon>
        <taxon>Streptophyta</taxon>
        <taxon>Embryophyta</taxon>
        <taxon>Tracheophyta</taxon>
        <taxon>Spermatophyta</taxon>
        <taxon>Magnoliopsida</taxon>
        <taxon>eudicotyledons</taxon>
        <taxon>Gunneridae</taxon>
        <taxon>Pentapetalae</taxon>
        <taxon>rosids</taxon>
        <taxon>fabids</taxon>
        <taxon>Cucurbitales</taxon>
        <taxon>Cucurbitaceae</taxon>
        <taxon>Benincaseae</taxon>
        <taxon>Cucumis</taxon>
    </lineage>
</organism>
<proteinExistence type="predicted"/>
<dbReference type="AlphaFoldDB" id="A0A9I9E2B4"/>
<dbReference type="EnsemblPlants" id="MELO3C027629.2.1">
    <property type="protein sequence ID" value="MELO3C027629.2.1"/>
    <property type="gene ID" value="MELO3C027629.2"/>
</dbReference>
<reference evidence="1" key="1">
    <citation type="submission" date="2023-03" db="UniProtKB">
        <authorList>
            <consortium name="EnsemblPlants"/>
        </authorList>
    </citation>
    <scope>IDENTIFICATION</scope>
</reference>
<evidence type="ECO:0000313" key="1">
    <source>
        <dbReference type="EnsemblPlants" id="MELO3C027629.2.1"/>
    </source>
</evidence>
<dbReference type="Gramene" id="MELO3C027629.2.1">
    <property type="protein sequence ID" value="MELO3C027629.2.1"/>
    <property type="gene ID" value="MELO3C027629.2"/>
</dbReference>